<proteinExistence type="predicted"/>
<evidence type="ECO:0000313" key="2">
    <source>
        <dbReference type="EMBL" id="UUX93311.1"/>
    </source>
</evidence>
<reference evidence="2" key="1">
    <citation type="submission" date="2022-04" db="EMBL/GenBank/DDBJ databases">
        <title>Complete genome of Methanoplanus endosymbiosus DSM 3599.</title>
        <authorList>
            <person name="Chen S.-C."/>
            <person name="You Y.-T."/>
            <person name="Zhou Y.-Z."/>
            <person name="Lai M.-C."/>
        </authorList>
    </citation>
    <scope>NUCLEOTIDE SEQUENCE</scope>
    <source>
        <strain evidence="2">DSM 3599</strain>
    </source>
</reference>
<gene>
    <name evidence="2" type="ORF">L6E24_04075</name>
</gene>
<dbReference type="EMBL" id="CP096115">
    <property type="protein sequence ID" value="UUX93311.1"/>
    <property type="molecule type" value="Genomic_DNA"/>
</dbReference>
<dbReference type="KEGG" id="mend:L6E24_04075"/>
<dbReference type="Proteomes" id="UP001060368">
    <property type="component" value="Chromosome"/>
</dbReference>
<dbReference type="Pfam" id="PF01243">
    <property type="entry name" value="PNPOx_N"/>
    <property type="match status" value="1"/>
</dbReference>
<dbReference type="Gene3D" id="2.30.110.10">
    <property type="entry name" value="Electron Transport, Fmn-binding Protein, Chain A"/>
    <property type="match status" value="1"/>
</dbReference>
<accession>A0A9E7PQX4</accession>
<dbReference type="InterPro" id="IPR011576">
    <property type="entry name" value="Pyridox_Oxase_N"/>
</dbReference>
<name>A0A9E7PQX4_9EURY</name>
<dbReference type="PANTHER" id="PTHR40660:SF1">
    <property type="entry name" value="5'-PHOSPHATE OXIDASE PUTATIVE DOMAIN-CONTAINING PROTEIN-RELATED"/>
    <property type="match status" value="1"/>
</dbReference>
<evidence type="ECO:0000259" key="1">
    <source>
        <dbReference type="Pfam" id="PF01243"/>
    </source>
</evidence>
<evidence type="ECO:0000313" key="3">
    <source>
        <dbReference type="Proteomes" id="UP001060368"/>
    </source>
</evidence>
<dbReference type="InterPro" id="IPR012349">
    <property type="entry name" value="Split_barrel_FMN-bd"/>
</dbReference>
<protein>
    <submittedName>
        <fullName evidence="2">Pyridoxamine 5'-phosphate oxidase family protein</fullName>
    </submittedName>
</protein>
<dbReference type="AlphaFoldDB" id="A0A9E7PQX4"/>
<feature type="domain" description="Pyridoxamine 5'-phosphate oxidase N-terminal" evidence="1">
    <location>
        <begin position="5"/>
        <end position="122"/>
    </location>
</feature>
<dbReference type="PANTHER" id="PTHR40660">
    <property type="entry name" value="5'-PHOSPHATE OXIDASE PUTATIVE DOMAIN-CONTAINING PROTEIN-RELATED"/>
    <property type="match status" value="1"/>
</dbReference>
<organism evidence="2 3">
    <name type="scientific">Methanoplanus endosymbiosus</name>
    <dbReference type="NCBI Taxonomy" id="33865"/>
    <lineage>
        <taxon>Archaea</taxon>
        <taxon>Methanobacteriati</taxon>
        <taxon>Methanobacteriota</taxon>
        <taxon>Stenosarchaea group</taxon>
        <taxon>Methanomicrobia</taxon>
        <taxon>Methanomicrobiales</taxon>
        <taxon>Methanomicrobiaceae</taxon>
        <taxon>Methanoplanus</taxon>
    </lineage>
</organism>
<dbReference type="RefSeq" id="WP_257743450.1">
    <property type="nucleotide sequence ID" value="NZ_CP096115.1"/>
</dbReference>
<dbReference type="GeneID" id="74306845"/>
<dbReference type="SUPFAM" id="SSF50475">
    <property type="entry name" value="FMN-binding split barrel"/>
    <property type="match status" value="1"/>
</dbReference>
<keyword evidence="3" id="KW-1185">Reference proteome</keyword>
<sequence length="134" mass="14519">MVILSEEMIEAFKNTKVLPLSTASKDGVPNVAPMATLHLKDSETIWILDNFMQKTAANVAENPKASIYLYGDGVKGCYQIKGDAELVTSGADYEEAKKMFHEGNPNLPAKGLVIIKVTEVFECMPGADAGKKLI</sequence>